<keyword evidence="7 13" id="KW-0547">Nucleotide-binding</keyword>
<dbReference type="InterPro" id="IPR012340">
    <property type="entry name" value="NA-bd_OB-fold"/>
</dbReference>
<evidence type="ECO:0000256" key="9">
    <source>
        <dbReference type="ARBA" id="ARBA00022884"/>
    </source>
</evidence>
<dbReference type="Gene3D" id="2.40.50.140">
    <property type="entry name" value="Nucleic acid-binding proteins"/>
    <property type="match status" value="1"/>
</dbReference>
<dbReference type="HAMAP" id="MF_01228">
    <property type="entry name" value="Met_tRNA_synth_type2"/>
    <property type="match status" value="1"/>
</dbReference>
<evidence type="ECO:0000256" key="1">
    <source>
        <dbReference type="ARBA" id="ARBA00003314"/>
    </source>
</evidence>
<evidence type="ECO:0000256" key="2">
    <source>
        <dbReference type="ARBA" id="ARBA00004496"/>
    </source>
</evidence>
<dbReference type="CDD" id="cd02800">
    <property type="entry name" value="tRNA_bind_EcMetRS_like"/>
    <property type="match status" value="1"/>
</dbReference>
<dbReference type="KEGG" id="kyr:CVV65_00280"/>
<dbReference type="NCBIfam" id="TIGR00399">
    <property type="entry name" value="metG_C_term"/>
    <property type="match status" value="1"/>
</dbReference>
<dbReference type="AlphaFoldDB" id="A0A2K8N204"/>
<keyword evidence="4 13" id="KW-0963">Cytoplasm</keyword>
<dbReference type="GO" id="GO:0000049">
    <property type="term" value="F:tRNA binding"/>
    <property type="evidence" value="ECO:0007669"/>
    <property type="project" value="UniProtKB-UniRule"/>
</dbReference>
<feature type="short sequence motif" description="'KMSKS' region" evidence="13">
    <location>
        <begin position="301"/>
        <end position="305"/>
    </location>
</feature>
<dbReference type="InterPro" id="IPR009080">
    <property type="entry name" value="tRNAsynth_Ia_anticodon-bd"/>
</dbReference>
<dbReference type="InterPro" id="IPR023457">
    <property type="entry name" value="Met-tRNA_synth_2"/>
</dbReference>
<comment type="similarity">
    <text evidence="13">Belongs to the class-I aminoacyl-tRNA synthetase family. MetG type 2A subfamily.</text>
</comment>
<dbReference type="GO" id="GO:0005737">
    <property type="term" value="C:cytoplasm"/>
    <property type="evidence" value="ECO:0007669"/>
    <property type="project" value="UniProtKB-SubCell"/>
</dbReference>
<evidence type="ECO:0000256" key="7">
    <source>
        <dbReference type="ARBA" id="ARBA00022741"/>
    </source>
</evidence>
<dbReference type="FunFam" id="2.40.50.140:FF:000042">
    <property type="entry name" value="Methionine--tRNA ligase"/>
    <property type="match status" value="1"/>
</dbReference>
<dbReference type="FunFam" id="2.170.220.10:FF:000002">
    <property type="entry name" value="Methionine--tRNA ligase"/>
    <property type="match status" value="1"/>
</dbReference>
<keyword evidence="10 13" id="KW-0648">Protein biosynthesis</keyword>
<dbReference type="PROSITE" id="PS00178">
    <property type="entry name" value="AA_TRNA_LIGASE_I"/>
    <property type="match status" value="1"/>
</dbReference>
<dbReference type="GO" id="GO:0004825">
    <property type="term" value="F:methionine-tRNA ligase activity"/>
    <property type="evidence" value="ECO:0007669"/>
    <property type="project" value="UniProtKB-UniRule"/>
</dbReference>
<keyword evidence="8 13" id="KW-0067">ATP-binding</keyword>
<feature type="binding site" evidence="13">
    <location>
        <position position="148"/>
    </location>
    <ligand>
        <name>Zn(2+)</name>
        <dbReference type="ChEBI" id="CHEBI:29105"/>
    </ligand>
</feature>
<organism evidence="16 17">
    <name type="scientific">Kyrpidia spormannii</name>
    <dbReference type="NCBI Taxonomy" id="2055160"/>
    <lineage>
        <taxon>Bacteria</taxon>
        <taxon>Bacillati</taxon>
        <taxon>Bacillota</taxon>
        <taxon>Bacilli</taxon>
        <taxon>Bacillales</taxon>
        <taxon>Alicyclobacillaceae</taxon>
        <taxon>Kyrpidia</taxon>
    </lineage>
</organism>
<feature type="domain" description="TRNA-binding" evidence="15">
    <location>
        <begin position="584"/>
        <end position="684"/>
    </location>
</feature>
<evidence type="ECO:0000256" key="8">
    <source>
        <dbReference type="ARBA" id="ARBA00022840"/>
    </source>
</evidence>
<dbReference type="RefSeq" id="WP_100666471.1">
    <property type="nucleotide sequence ID" value="NZ_CP024955.1"/>
</dbReference>
<dbReference type="InterPro" id="IPR041872">
    <property type="entry name" value="Anticodon_Met"/>
</dbReference>
<dbReference type="GO" id="GO:0006431">
    <property type="term" value="P:methionyl-tRNA aminoacylation"/>
    <property type="evidence" value="ECO:0007669"/>
    <property type="project" value="UniProtKB-UniRule"/>
</dbReference>
<accession>A0A2K8N204</accession>
<dbReference type="FunFam" id="1.10.730.10:FF:000026">
    <property type="entry name" value="Methionine--tRNA ligase"/>
    <property type="match status" value="1"/>
</dbReference>
<keyword evidence="13" id="KW-0862">Zinc</keyword>
<dbReference type="InterPro" id="IPR033911">
    <property type="entry name" value="MetRS_core"/>
</dbReference>
<feature type="compositionally biased region" description="Polar residues" evidence="14">
    <location>
        <begin position="536"/>
        <end position="545"/>
    </location>
</feature>
<dbReference type="Proteomes" id="UP000231932">
    <property type="component" value="Chromosome"/>
</dbReference>
<dbReference type="InterPro" id="IPR015413">
    <property type="entry name" value="Methionyl/Leucyl_tRNA_Synth"/>
</dbReference>
<comment type="cofactor">
    <cofactor evidence="13">
        <name>Zn(2+)</name>
        <dbReference type="ChEBI" id="CHEBI:29105"/>
    </cofactor>
    <text evidence="13">Binds 1 zinc ion per subunit.</text>
</comment>
<dbReference type="OrthoDB" id="9810191at2"/>
<protein>
    <recommendedName>
        <fullName evidence="13">Methionine--tRNA ligase</fullName>
        <ecNumber evidence="13">6.1.1.10</ecNumber>
    </recommendedName>
    <alternativeName>
        <fullName evidence="13">Methionyl-tRNA synthetase</fullName>
        <shortName evidence="13">MetRS</shortName>
    </alternativeName>
</protein>
<sequence>MGRKTFYITTPIYYPSNKLHIGHAYTTVAADAMARYKRLRGYDVMYLTGTDEHGQKIERRAREEGKTPQAFVDEIVGWIQELWRKLDISYDDFIRTTQPRHKKAVQRIFQRLMEQGDIYQADYEGLYCTPCESFWTARQAEGGRCPDCGRPVELVREKSYFFRMSKYVPQLLRYYEENPDFIQPESRKHEMINNFIKPGLEDLCVSRTTFDWGIPVPGDPDHVIYVWIDALSNYITALGYLSDDPAEREKFERYWPADVHVVGKEIVRFHTIYWPIMLMALGLPLPKKVFGHGWLLTPQGKMSKSKGNVIDPNLLLDRYGSDAIRYFLLREIPFGADGVFTPEALIQRLNFDLANDLGNLLNRTLPLIERFAGGRIPTPTMVQDPDGELRSLAAETVTRVEEAMEKMEFSTALAAIWQLLGRANKYIDETAPWAEMKAGRTERAHTVLYHLAEVIRIVSILLQPFLTKAPVEMQRRLGLSPGPHTHWDSARMFGTLPPGLPVYKGDPLFPRLDLEAEVLAIDEATGAVSRAADSEGNASSASGAKQVTEAGSAGGDGAGAAEGIAKAEDVAENHEEPKLIGIEEFQKIDLRVGRIVEAERIPKADKLLKLMIDLGSEVRQVVSGIAQYYRPEELVGQRVVVVTNLKPVKLRGVESRGMILAASEGDRLVLTTVSDDIPLGTKVK</sequence>
<dbReference type="SUPFAM" id="SSF47323">
    <property type="entry name" value="Anticodon-binding domain of a subclass of class I aminoacyl-tRNA synthetases"/>
    <property type="match status" value="1"/>
</dbReference>
<evidence type="ECO:0000259" key="15">
    <source>
        <dbReference type="PROSITE" id="PS50886"/>
    </source>
</evidence>
<dbReference type="NCBIfam" id="NF008900">
    <property type="entry name" value="PRK12267.1"/>
    <property type="match status" value="1"/>
</dbReference>
<proteinExistence type="inferred from homology"/>
<dbReference type="InterPro" id="IPR001412">
    <property type="entry name" value="aa-tRNA-synth_I_CS"/>
</dbReference>
<keyword evidence="11 13" id="KW-0030">Aminoacyl-tRNA synthetase</keyword>
<dbReference type="InterPro" id="IPR014729">
    <property type="entry name" value="Rossmann-like_a/b/a_fold"/>
</dbReference>
<evidence type="ECO:0000256" key="11">
    <source>
        <dbReference type="ARBA" id="ARBA00023146"/>
    </source>
</evidence>
<dbReference type="PROSITE" id="PS50886">
    <property type="entry name" value="TRBD"/>
    <property type="match status" value="1"/>
</dbReference>
<keyword evidence="5 13" id="KW-0820">tRNA-binding</keyword>
<dbReference type="NCBIfam" id="TIGR00398">
    <property type="entry name" value="metG"/>
    <property type="match status" value="1"/>
</dbReference>
<evidence type="ECO:0000313" key="17">
    <source>
        <dbReference type="Proteomes" id="UP000231932"/>
    </source>
</evidence>
<dbReference type="Pfam" id="PF09334">
    <property type="entry name" value="tRNA-synt_1g"/>
    <property type="match status" value="1"/>
</dbReference>
<gene>
    <name evidence="13" type="primary">metG</name>
    <name evidence="16" type="ORF">CVV65_00280</name>
</gene>
<comment type="catalytic activity">
    <reaction evidence="12 13">
        <text>tRNA(Met) + L-methionine + ATP = L-methionyl-tRNA(Met) + AMP + diphosphate</text>
        <dbReference type="Rhea" id="RHEA:13481"/>
        <dbReference type="Rhea" id="RHEA-COMP:9667"/>
        <dbReference type="Rhea" id="RHEA-COMP:9698"/>
        <dbReference type="ChEBI" id="CHEBI:30616"/>
        <dbReference type="ChEBI" id="CHEBI:33019"/>
        <dbReference type="ChEBI" id="CHEBI:57844"/>
        <dbReference type="ChEBI" id="CHEBI:78442"/>
        <dbReference type="ChEBI" id="CHEBI:78530"/>
        <dbReference type="ChEBI" id="CHEBI:456215"/>
        <dbReference type="EC" id="6.1.1.10"/>
    </reaction>
</comment>
<evidence type="ECO:0000256" key="6">
    <source>
        <dbReference type="ARBA" id="ARBA00022598"/>
    </source>
</evidence>
<dbReference type="PRINTS" id="PR01041">
    <property type="entry name" value="TRNASYNTHMET"/>
</dbReference>
<comment type="subcellular location">
    <subcellularLocation>
        <location evidence="2 13">Cytoplasm</location>
    </subcellularLocation>
</comment>
<keyword evidence="9 13" id="KW-0694">RNA-binding</keyword>
<dbReference type="InterPro" id="IPR002547">
    <property type="entry name" value="tRNA-bd_dom"/>
</dbReference>
<comment type="subunit">
    <text evidence="3 13">Homodimer.</text>
</comment>
<feature type="binding site" evidence="13">
    <location>
        <position position="128"/>
    </location>
    <ligand>
        <name>Zn(2+)</name>
        <dbReference type="ChEBI" id="CHEBI:29105"/>
    </ligand>
</feature>
<dbReference type="CDD" id="cd07957">
    <property type="entry name" value="Anticodon_Ia_Met"/>
    <property type="match status" value="1"/>
</dbReference>
<comment type="caution">
    <text evidence="13">Lacks conserved residue(s) required for the propagation of feature annotation.</text>
</comment>
<feature type="short sequence motif" description="'HIGH' region" evidence="13">
    <location>
        <begin position="13"/>
        <end position="23"/>
    </location>
</feature>
<evidence type="ECO:0000256" key="10">
    <source>
        <dbReference type="ARBA" id="ARBA00022917"/>
    </source>
</evidence>
<evidence type="ECO:0000256" key="4">
    <source>
        <dbReference type="ARBA" id="ARBA00022490"/>
    </source>
</evidence>
<keyword evidence="17" id="KW-1185">Reference proteome</keyword>
<evidence type="ECO:0000256" key="13">
    <source>
        <dbReference type="HAMAP-Rule" id="MF_01228"/>
    </source>
</evidence>
<evidence type="ECO:0000256" key="12">
    <source>
        <dbReference type="ARBA" id="ARBA00047364"/>
    </source>
</evidence>
<dbReference type="Gene3D" id="1.10.730.10">
    <property type="entry name" value="Isoleucyl-tRNA Synthetase, Domain 1"/>
    <property type="match status" value="1"/>
</dbReference>
<dbReference type="GO" id="GO:0005524">
    <property type="term" value="F:ATP binding"/>
    <property type="evidence" value="ECO:0007669"/>
    <property type="project" value="UniProtKB-UniRule"/>
</dbReference>
<dbReference type="InterPro" id="IPR004495">
    <property type="entry name" value="Met-tRNA-synth_bsu_C"/>
</dbReference>
<evidence type="ECO:0000256" key="3">
    <source>
        <dbReference type="ARBA" id="ARBA00011738"/>
    </source>
</evidence>
<evidence type="ECO:0000256" key="14">
    <source>
        <dbReference type="SAM" id="MobiDB-lite"/>
    </source>
</evidence>
<dbReference type="CDD" id="cd00814">
    <property type="entry name" value="MetRS_core"/>
    <property type="match status" value="1"/>
</dbReference>
<feature type="binding site" evidence="13">
    <location>
        <position position="131"/>
    </location>
    <ligand>
        <name>Zn(2+)</name>
        <dbReference type="ChEBI" id="CHEBI:29105"/>
    </ligand>
</feature>
<feature type="region of interest" description="Disordered" evidence="14">
    <location>
        <begin position="530"/>
        <end position="560"/>
    </location>
</feature>
<name>A0A2K8N204_9BACL</name>
<keyword evidence="13" id="KW-0479">Metal-binding</keyword>
<dbReference type="Gene3D" id="3.40.50.620">
    <property type="entry name" value="HUPs"/>
    <property type="match status" value="1"/>
</dbReference>
<evidence type="ECO:0000256" key="5">
    <source>
        <dbReference type="ARBA" id="ARBA00022555"/>
    </source>
</evidence>
<dbReference type="PANTHER" id="PTHR43326">
    <property type="entry name" value="METHIONYL-TRNA SYNTHETASE"/>
    <property type="match status" value="1"/>
</dbReference>
<dbReference type="InterPro" id="IPR014758">
    <property type="entry name" value="Met-tRNA_synth"/>
</dbReference>
<dbReference type="Pfam" id="PF19303">
    <property type="entry name" value="Anticodon_3"/>
    <property type="match status" value="1"/>
</dbReference>
<keyword evidence="6 13" id="KW-0436">Ligase</keyword>
<dbReference type="SUPFAM" id="SSF52374">
    <property type="entry name" value="Nucleotidylyl transferase"/>
    <property type="match status" value="1"/>
</dbReference>
<dbReference type="EC" id="6.1.1.10" evidence="13"/>
<reference evidence="17" key="1">
    <citation type="submission" date="2017-11" db="EMBL/GenBank/DDBJ databases">
        <title>Complete Genome Sequence of Kyrpidia sp. Strain EA-1, a thermophilic, hydrogen-oxidizing Bacterium, isolated from the Azores.</title>
        <authorList>
            <person name="Reiner J.E."/>
            <person name="Lapp C.J."/>
            <person name="Bunk B."/>
            <person name="Gescher J."/>
        </authorList>
    </citation>
    <scope>NUCLEOTIDE SEQUENCE [LARGE SCALE GENOMIC DNA]</scope>
    <source>
        <strain evidence="17">EA-1</strain>
    </source>
</reference>
<dbReference type="PANTHER" id="PTHR43326:SF1">
    <property type="entry name" value="METHIONINE--TRNA LIGASE, MITOCHONDRIAL"/>
    <property type="match status" value="1"/>
</dbReference>
<feature type="binding site" evidence="13">
    <location>
        <position position="145"/>
    </location>
    <ligand>
        <name>Zn(2+)</name>
        <dbReference type="ChEBI" id="CHEBI:29105"/>
    </ligand>
</feature>
<evidence type="ECO:0000313" key="16">
    <source>
        <dbReference type="EMBL" id="ATY83609.1"/>
    </source>
</evidence>
<dbReference type="EMBL" id="CP024955">
    <property type="protein sequence ID" value="ATY83609.1"/>
    <property type="molecule type" value="Genomic_DNA"/>
</dbReference>
<dbReference type="SUPFAM" id="SSF50249">
    <property type="entry name" value="Nucleic acid-binding proteins"/>
    <property type="match status" value="1"/>
</dbReference>
<dbReference type="GO" id="GO:0046872">
    <property type="term" value="F:metal ion binding"/>
    <property type="evidence" value="ECO:0007669"/>
    <property type="project" value="UniProtKB-KW"/>
</dbReference>
<dbReference type="Gene3D" id="2.170.220.10">
    <property type="match status" value="1"/>
</dbReference>
<dbReference type="Pfam" id="PF01588">
    <property type="entry name" value="tRNA_bind"/>
    <property type="match status" value="1"/>
</dbReference>
<comment type="function">
    <text evidence="1 13">Is required not only for elongation of protein synthesis but also for the initiation of all mRNA translation through initiator tRNA(fMet) aminoacylation.</text>
</comment>